<feature type="signal peptide" evidence="1">
    <location>
        <begin position="1"/>
        <end position="16"/>
    </location>
</feature>
<dbReference type="InterPro" id="IPR036249">
    <property type="entry name" value="Thioredoxin-like_sf"/>
</dbReference>
<dbReference type="InterPro" id="IPR012336">
    <property type="entry name" value="Thioredoxin-like_fold"/>
</dbReference>
<proteinExistence type="predicted"/>
<dbReference type="SUPFAM" id="SSF52833">
    <property type="entry name" value="Thioredoxin-like"/>
    <property type="match status" value="1"/>
</dbReference>
<organism evidence="3 4">
    <name type="scientific">Sphingomonas oligophenolica</name>
    <dbReference type="NCBI Taxonomy" id="301154"/>
    <lineage>
        <taxon>Bacteria</taxon>
        <taxon>Pseudomonadati</taxon>
        <taxon>Pseudomonadota</taxon>
        <taxon>Alphaproteobacteria</taxon>
        <taxon>Sphingomonadales</taxon>
        <taxon>Sphingomonadaceae</taxon>
        <taxon>Sphingomonas</taxon>
    </lineage>
</organism>
<keyword evidence="4" id="KW-1185">Reference proteome</keyword>
<keyword evidence="1" id="KW-0732">Signal</keyword>
<evidence type="ECO:0000313" key="4">
    <source>
        <dbReference type="Proteomes" id="UP001419910"/>
    </source>
</evidence>
<feature type="chain" id="PRO_5045531459" evidence="1">
    <location>
        <begin position="17"/>
        <end position="249"/>
    </location>
</feature>
<accession>A0ABU9Y620</accession>
<feature type="domain" description="Thioredoxin-like fold" evidence="2">
    <location>
        <begin position="56"/>
        <end position="244"/>
    </location>
</feature>
<evidence type="ECO:0000313" key="3">
    <source>
        <dbReference type="EMBL" id="MEN2791242.1"/>
    </source>
</evidence>
<reference evidence="3 4" key="1">
    <citation type="submission" date="2024-05" db="EMBL/GenBank/DDBJ databases">
        <authorList>
            <person name="Liu Q."/>
            <person name="Xin Y.-H."/>
        </authorList>
    </citation>
    <scope>NUCLEOTIDE SEQUENCE [LARGE SCALE GENOMIC DNA]</scope>
    <source>
        <strain evidence="3 4">CGMCC 1.10181</strain>
    </source>
</reference>
<dbReference type="Proteomes" id="UP001419910">
    <property type="component" value="Unassembled WGS sequence"/>
</dbReference>
<evidence type="ECO:0000259" key="2">
    <source>
        <dbReference type="Pfam" id="PF13462"/>
    </source>
</evidence>
<dbReference type="RefSeq" id="WP_343887457.1">
    <property type="nucleotide sequence ID" value="NZ_BAAAEH010000003.1"/>
</dbReference>
<dbReference type="EMBL" id="JBDIME010000015">
    <property type="protein sequence ID" value="MEN2791242.1"/>
    <property type="molecule type" value="Genomic_DNA"/>
</dbReference>
<dbReference type="Pfam" id="PF13462">
    <property type="entry name" value="Thioredoxin_4"/>
    <property type="match status" value="1"/>
</dbReference>
<comment type="caution">
    <text evidence="3">The sequence shown here is derived from an EMBL/GenBank/DDBJ whole genome shotgun (WGS) entry which is preliminary data.</text>
</comment>
<sequence length="249" mass="26014">MNFRIACVVLPTLLLAACGKGDSTGNTSAPAAAPVAGAKAPAGQNWVDVVSRTPEGGYRMGNPDAPVKLIEYGSRSCPHCAAFDAEGVPTLKTGPIAAGKMSYEFRDFPVHGAVDMGPILLGQCVEPAQFFPMLEQMMAAQATLIGRQAKIPDADNARLQTASPGQVAVYLANFYGYTDFVKQRGVPEAKVQACLSDAKALDAIAKQTEAANQKYNVSGTPTFILNGKVVTDVADWAALQPVLKAAGAL</sequence>
<dbReference type="Gene3D" id="1.10.40.110">
    <property type="match status" value="1"/>
</dbReference>
<name>A0ABU9Y620_9SPHN</name>
<dbReference type="PROSITE" id="PS51257">
    <property type="entry name" value="PROKAR_LIPOPROTEIN"/>
    <property type="match status" value="1"/>
</dbReference>
<evidence type="ECO:0000256" key="1">
    <source>
        <dbReference type="SAM" id="SignalP"/>
    </source>
</evidence>
<gene>
    <name evidence="3" type="ORF">ABC974_16525</name>
</gene>
<protein>
    <submittedName>
        <fullName evidence="3">Thioredoxin domain-containing protein</fullName>
    </submittedName>
</protein>
<dbReference type="Gene3D" id="3.40.30.10">
    <property type="entry name" value="Glutaredoxin"/>
    <property type="match status" value="1"/>
</dbReference>